<dbReference type="EMBL" id="JAEPRJ010000001">
    <property type="protein sequence ID" value="MBK5897718.1"/>
    <property type="molecule type" value="Genomic_DNA"/>
</dbReference>
<gene>
    <name evidence="4" type="ORF">JJN12_08005</name>
</gene>
<accession>A0ABS1J0Q1</accession>
<reference evidence="4 5" key="1">
    <citation type="submission" date="2021-01" db="EMBL/GenBank/DDBJ databases">
        <title>Isolation and description of Catonella massiliensis sp. nov., a novel Catonella species, isolated from a stable periodontitis subject.</title>
        <authorList>
            <person name="Antezack A."/>
            <person name="Boxberger M."/>
            <person name="La Scola B."/>
            <person name="Monnet-Corti V."/>
        </authorList>
    </citation>
    <scope>NUCLEOTIDE SEQUENCE [LARGE SCALE GENOMIC DNA]</scope>
    <source>
        <strain evidence="4 5">Marseille-Q4567</strain>
    </source>
</reference>
<dbReference type="SUPFAM" id="SSF46689">
    <property type="entry name" value="Homeodomain-like"/>
    <property type="match status" value="1"/>
</dbReference>
<organism evidence="4 5">
    <name type="scientific">Catonella massiliensis</name>
    <dbReference type="NCBI Taxonomy" id="2799636"/>
    <lineage>
        <taxon>Bacteria</taxon>
        <taxon>Bacillati</taxon>
        <taxon>Bacillota</taxon>
        <taxon>Clostridia</taxon>
        <taxon>Lachnospirales</taxon>
        <taxon>Lachnospiraceae</taxon>
        <taxon>Catonella</taxon>
    </lineage>
</organism>
<keyword evidence="5" id="KW-1185">Reference proteome</keyword>
<dbReference type="Gene3D" id="1.10.357.10">
    <property type="entry name" value="Tetracycline Repressor, domain 2"/>
    <property type="match status" value="1"/>
</dbReference>
<evidence type="ECO:0000256" key="1">
    <source>
        <dbReference type="ARBA" id="ARBA00023125"/>
    </source>
</evidence>
<feature type="DNA-binding region" description="H-T-H motif" evidence="2">
    <location>
        <begin position="34"/>
        <end position="53"/>
    </location>
</feature>
<feature type="domain" description="HTH tetR-type" evidence="3">
    <location>
        <begin position="11"/>
        <end position="71"/>
    </location>
</feature>
<evidence type="ECO:0000259" key="3">
    <source>
        <dbReference type="PROSITE" id="PS50977"/>
    </source>
</evidence>
<proteinExistence type="predicted"/>
<sequence length="222" mass="26280">MAHKATKEQRNKNLRSFVIATYKFIEEDNFNSIHIRSIAKNAGFHNSTIYTYFKDAEYLISLASVKFFEQYIHSPAELSDRNLSDKENFFEIWRFFCLNAFKYPEIYHNFFFGRHSDDLTSIFKEYYTIFPDEEYKHSSKTHSMYVGKNINIRCLDILKPLIGLDGNRLSEENVTIANSLIIAYFKALLEQVLVYRKDNKEVDTDELTTQFMTTLEFIIKTD</sequence>
<dbReference type="PROSITE" id="PS50977">
    <property type="entry name" value="HTH_TETR_2"/>
    <property type="match status" value="1"/>
</dbReference>
<dbReference type="InterPro" id="IPR001647">
    <property type="entry name" value="HTH_TetR"/>
</dbReference>
<protein>
    <submittedName>
        <fullName evidence="4">TetR/AcrR family transcriptional regulator</fullName>
    </submittedName>
</protein>
<dbReference type="RefSeq" id="WP_208429184.1">
    <property type="nucleotide sequence ID" value="NZ_JAEPRJ010000001.1"/>
</dbReference>
<dbReference type="InterPro" id="IPR009057">
    <property type="entry name" value="Homeodomain-like_sf"/>
</dbReference>
<name>A0ABS1J0Q1_9FIRM</name>
<comment type="caution">
    <text evidence="4">The sequence shown here is derived from an EMBL/GenBank/DDBJ whole genome shotgun (WGS) entry which is preliminary data.</text>
</comment>
<dbReference type="Proteomes" id="UP000604730">
    <property type="component" value="Unassembled WGS sequence"/>
</dbReference>
<evidence type="ECO:0000313" key="4">
    <source>
        <dbReference type="EMBL" id="MBK5897718.1"/>
    </source>
</evidence>
<keyword evidence="1 2" id="KW-0238">DNA-binding</keyword>
<evidence type="ECO:0000313" key="5">
    <source>
        <dbReference type="Proteomes" id="UP000604730"/>
    </source>
</evidence>
<evidence type="ECO:0000256" key="2">
    <source>
        <dbReference type="PROSITE-ProRule" id="PRU00335"/>
    </source>
</evidence>